<dbReference type="Pfam" id="PF13290">
    <property type="entry name" value="CHB_HEX_C_1"/>
    <property type="match status" value="2"/>
</dbReference>
<gene>
    <name evidence="3" type="ORF">CMV30_16535</name>
</gene>
<accession>A0A290QLQ7</accession>
<dbReference type="KEGG" id="vbh:CMV30_16535"/>
<evidence type="ECO:0000313" key="3">
    <source>
        <dbReference type="EMBL" id="ATC65421.1"/>
    </source>
</evidence>
<keyword evidence="1" id="KW-0732">Signal</keyword>
<evidence type="ECO:0000259" key="2">
    <source>
        <dbReference type="Pfam" id="PF13290"/>
    </source>
</evidence>
<dbReference type="Gene3D" id="2.60.120.560">
    <property type="entry name" value="Exo-inulinase, domain 1"/>
    <property type="match status" value="1"/>
</dbReference>
<feature type="domain" description="GH29D-like beta-sandwich" evidence="2">
    <location>
        <begin position="544"/>
        <end position="611"/>
    </location>
</feature>
<proteinExistence type="predicted"/>
<dbReference type="InterPro" id="IPR059177">
    <property type="entry name" value="GH29D-like_dom"/>
</dbReference>
<protein>
    <recommendedName>
        <fullName evidence="2">GH29D-like beta-sandwich domain-containing protein</fullName>
    </recommendedName>
</protein>
<dbReference type="Proteomes" id="UP000217265">
    <property type="component" value="Chromosome"/>
</dbReference>
<dbReference type="EMBL" id="CP023344">
    <property type="protein sequence ID" value="ATC65421.1"/>
    <property type="molecule type" value="Genomic_DNA"/>
</dbReference>
<reference evidence="3 4" key="1">
    <citation type="submission" date="2017-09" db="EMBL/GenBank/DDBJ databases">
        <title>Complete genome sequence of Verrucomicrobial strain HZ-65, isolated from freshwater.</title>
        <authorList>
            <person name="Choi A."/>
        </authorList>
    </citation>
    <scope>NUCLEOTIDE SEQUENCE [LARGE SCALE GENOMIC DNA]</scope>
    <source>
        <strain evidence="3 4">HZ-65</strain>
    </source>
</reference>
<dbReference type="RefSeq" id="WP_096057051.1">
    <property type="nucleotide sequence ID" value="NZ_CP023344.1"/>
</dbReference>
<feature type="domain" description="GH29D-like beta-sandwich" evidence="2">
    <location>
        <begin position="460"/>
        <end position="525"/>
    </location>
</feature>
<evidence type="ECO:0000313" key="4">
    <source>
        <dbReference type="Proteomes" id="UP000217265"/>
    </source>
</evidence>
<organism evidence="3 4">
    <name type="scientific">Nibricoccus aquaticus</name>
    <dbReference type="NCBI Taxonomy" id="2576891"/>
    <lineage>
        <taxon>Bacteria</taxon>
        <taxon>Pseudomonadati</taxon>
        <taxon>Verrucomicrobiota</taxon>
        <taxon>Opitutia</taxon>
        <taxon>Opitutales</taxon>
        <taxon>Opitutaceae</taxon>
        <taxon>Nibricoccus</taxon>
    </lineage>
</organism>
<sequence>MTYRYASYFWTCLRHVLLTALASAFITTLPAAVYQETFNYPDGTIIVNTDVPDGVGVGGWHRQSGSSGGNGSKITVNQGAVSFGGINGQDIYLPLGSAGTINYPFPIAASSPGPIYFGFDFSITSASAAGESFFGLAANSSSVRAGIRAKSADAGYVLGYGGTAIVWSTQVLSFGTPYRAVLRYDVVAGTVNNPGTLYVFPVNLAGVDKATEGNNAAVISGHVAGTDWDTGIPGPLLNQVSTSPVVSGFTRLFIADNFSDAVGSVGPTEGISEDFALSAGNFTPVSGGTWTVNEGRYVLSAPASASPGFLGNLSVHNTAIQSDFSLSTVMRITGTGALWNDAAVVFHYQDSNNFYYVSLNESNDDNTKGILKVQGGVVTQLADITAVVASDTDYRLKIERTGSLIVVFLDDVEIASADDASFGFGKVGYGTNNDGASYDDLSVIGTLLGQAQVSAPAFTPEGGTYFTAQSVSISTATSDVSIRYTDDDTDPTPTTGTIYAGPIAVSSDKTLKAIAYKTGMSPSVVANASYTFLVAPVANPEFSPAGGTFTSAQTVTLSSATEGASIRYTTDGSQPSPTMGELYTAPIAVSSTTTLKAISYKTGVPDSDVVSATYRIGNLSLGSFGPNGTHWPDMLPTPFLYDTTVPHVIDVACTWTAIRDAITALTPAQVSAGVLIRVAPGDLPGNGSGSTSTPVLQNLGSTAWTKRITVAPRDGYGTVTIGISGSVGARIHNVNNVCFAGFVAYSLRPSACVNSAIAWTKITNWLGASASTNMASSNMEFVEVVLPEYSVRDVDSAQAASSTNGALSNFKFIGCYIAPRYRSNGSAHTDTFQFFGSSGYSNMKFKDSVIFASSNCAIQTGDLDGLEIDHCYIAAEAPALHRYPFPQGYTPPNPLDVTKTFNGGGGNFRVYDSILIGRMPYAASPWTMVVNTRITEPVSLALGATGAWTVDPTLLTTTPEDFGVPLPTDDYLLSIWSPSAALTAYEQWKVDQGLSAETLDTDTPADDGVPLLLKYATLGSVTISDPSPVVLDSDSAQLSLVFIHRVPAPVTYRVETSENLTTWQTLATLPAGETVWQGASTVTGTPIDAQSAQASVLLPASDSRGFFRLAVVLGDTTVRSQPSGYVSHSLPAGASSAYLGQPLLAPALYLGTVKNVSAGQVTMAGTPFVPGAFAASPHWLRVLTGAQAGRHALITANGNNTLTVDLSDGAAEVVALDTAGWTLAPGDQIEVAPADTLASFFNDLVVPGSSLFTADTVGLWNGTRWVSYYRSTTQNAWIGQLTGMVAQDNVVLPPQGAWVLTRRAGRPAFTLQLTGVVPESKQLLRVKGGATTMTSGRFPVPQPLSAYAFEGPGAWTSGLTVQQADNVGLWDGVRWVYYWRTTAGTWLKQDDASATDYSTLEIAPARAVSVVRRNAAAGPAVFLSQPQPYTDPRQ</sequence>
<name>A0A290QLQ7_9BACT</name>
<feature type="chain" id="PRO_5012312868" description="GH29D-like beta-sandwich domain-containing protein" evidence="1">
    <location>
        <begin position="32"/>
        <end position="1434"/>
    </location>
</feature>
<evidence type="ECO:0000256" key="1">
    <source>
        <dbReference type="SAM" id="SignalP"/>
    </source>
</evidence>
<dbReference type="OrthoDB" id="9816589at2"/>
<feature type="signal peptide" evidence="1">
    <location>
        <begin position="1"/>
        <end position="31"/>
    </location>
</feature>
<keyword evidence="4" id="KW-1185">Reference proteome</keyword>